<dbReference type="EMBL" id="CP013099">
    <property type="protein sequence ID" value="ALP52536.1"/>
    <property type="molecule type" value="Genomic_DNA"/>
</dbReference>
<dbReference type="Pfam" id="PF23914">
    <property type="entry name" value="TPR_CcmH_CycH"/>
    <property type="match status" value="1"/>
</dbReference>
<keyword evidence="1" id="KW-0677">Repeat</keyword>
<evidence type="ECO:0000313" key="5">
    <source>
        <dbReference type="EMBL" id="ALP52536.1"/>
    </source>
</evidence>
<feature type="domain" description="Cytochrome c-type biogenesis protein H TPR" evidence="4">
    <location>
        <begin position="33"/>
        <end position="132"/>
    </location>
</feature>
<feature type="repeat" description="TPR" evidence="3">
    <location>
        <begin position="175"/>
        <end position="208"/>
    </location>
</feature>
<accession>A0A0S2TBJ6</accession>
<evidence type="ECO:0000256" key="3">
    <source>
        <dbReference type="PROSITE-ProRule" id="PRU00339"/>
    </source>
</evidence>
<feature type="repeat" description="TPR" evidence="3">
    <location>
        <begin position="210"/>
        <end position="243"/>
    </location>
</feature>
<dbReference type="PANTHER" id="PTHR44227">
    <property type="match status" value="1"/>
</dbReference>
<evidence type="ECO:0000256" key="2">
    <source>
        <dbReference type="ARBA" id="ARBA00022803"/>
    </source>
</evidence>
<dbReference type="SUPFAM" id="SSF48452">
    <property type="entry name" value="TPR-like"/>
    <property type="match status" value="1"/>
</dbReference>
<dbReference type="InterPro" id="IPR052346">
    <property type="entry name" value="O-mannosyl-transferase_TMTC"/>
</dbReference>
<dbReference type="STRING" id="1748243.Tel_04895"/>
<dbReference type="PROSITE" id="PS50005">
    <property type="entry name" value="TPR"/>
    <property type="match status" value="4"/>
</dbReference>
<name>A0A0S2TBJ6_9GAMM</name>
<dbReference type="KEGG" id="tee:Tel_04895"/>
<dbReference type="Gene3D" id="3.40.50.2000">
    <property type="entry name" value="Glycogen Phosphorylase B"/>
    <property type="match status" value="1"/>
</dbReference>
<dbReference type="SMART" id="SM00028">
    <property type="entry name" value="TPR"/>
    <property type="match status" value="6"/>
</dbReference>
<feature type="repeat" description="TPR" evidence="3">
    <location>
        <begin position="39"/>
        <end position="72"/>
    </location>
</feature>
<keyword evidence="2 3" id="KW-0802">TPR repeat</keyword>
<evidence type="ECO:0000259" key="4">
    <source>
        <dbReference type="Pfam" id="PF23914"/>
    </source>
</evidence>
<evidence type="ECO:0000313" key="6">
    <source>
        <dbReference type="Proteomes" id="UP000055136"/>
    </source>
</evidence>
<dbReference type="PROSITE" id="PS50293">
    <property type="entry name" value="TPR_REGION"/>
    <property type="match status" value="1"/>
</dbReference>
<dbReference type="InterPro" id="IPR019734">
    <property type="entry name" value="TPR_rpt"/>
</dbReference>
<organism evidence="5 6">
    <name type="scientific">Candidatus Tenderia electrophaga</name>
    <dbReference type="NCBI Taxonomy" id="1748243"/>
    <lineage>
        <taxon>Bacteria</taxon>
        <taxon>Pseudomonadati</taxon>
        <taxon>Pseudomonadota</taxon>
        <taxon>Gammaproteobacteria</taxon>
        <taxon>Candidatus Tenderiales</taxon>
        <taxon>Candidatus Tenderiaceae</taxon>
        <taxon>Candidatus Tenderia</taxon>
    </lineage>
</organism>
<dbReference type="InterPro" id="IPR056413">
    <property type="entry name" value="TPR_CcmH_CycH"/>
</dbReference>
<reference evidence="5" key="1">
    <citation type="submission" date="2015-10" db="EMBL/GenBank/DDBJ databases">
        <title>Description of Candidatus Tenderia electrophaga gen. nov, sp. nov., an Uncultivated Electroautotroph from a Biocathode Enrichment.</title>
        <authorList>
            <person name="Eddie B.J."/>
            <person name="Malanoski A.P."/>
            <person name="Wang Z."/>
            <person name="Hall R.J."/>
            <person name="Oh S.D."/>
            <person name="Heiner C."/>
            <person name="Lin B."/>
            <person name="Strycharz-Glaven S.M."/>
        </authorList>
    </citation>
    <scope>NUCLEOTIDE SEQUENCE [LARGE SCALE GENOMIC DNA]</scope>
    <source>
        <strain evidence="5">NRL1</strain>
    </source>
</reference>
<dbReference type="PANTHER" id="PTHR44227:SF3">
    <property type="entry name" value="PROTEIN O-MANNOSYL-TRANSFERASE TMTC4"/>
    <property type="match status" value="1"/>
</dbReference>
<dbReference type="InterPro" id="IPR011990">
    <property type="entry name" value="TPR-like_helical_dom_sf"/>
</dbReference>
<protein>
    <recommendedName>
        <fullName evidence="4">Cytochrome c-type biogenesis protein H TPR domain-containing protein</fullName>
    </recommendedName>
</protein>
<evidence type="ECO:0000256" key="1">
    <source>
        <dbReference type="ARBA" id="ARBA00022737"/>
    </source>
</evidence>
<sequence length="563" mass="63310">MAKRNPPTIDQAQRLLRDKQLPAARTAYSRLCQQYPHDTAAWLGLGAVNAMLGELENAQQAFTRALALQPDLPQAHFNLARLAVMREQWPVAENHQRALLRLQPDNQRIYLELGVTLEKLGRLSQAEQSYRQGLTLDNNRAELHTALSRVLREQGRLADAEAPIARALQLQPDMALAHLEKGHLLRRRKHYDAALACYQRFGELAPQQRKTFLCNSGGVLAQQERYEEALTWFDRALAELPDAADVHLSRAQLLLGLGRFEEGWPEYEWRLQDPAWRQRDSFGYGALRPVWQGEPLRGKRLLVYAEQGFGDTLQFCRFLPQLADRGGQLCFHGPPGLLDLVAGLPGVEQVEQIDPGKIGQLEFDYVVPLMSLPYRLGSRLDNIPAAVPYLHADPTRQRRWRERMSGDAFRVGLVWSGGGGNVRDARRSLHVSLLAPLCEVADVAWYSLQKGPPAGQLAETDVSLQVTDLGPEIEDFSDTAAIVTNLDLVITVDTSVAHLAGALGRPTWVMLYNSPDWRWLLGREDSPWYPTLRLFRQAPGQPWSAVIKRVAAALRRRVGECRG</sequence>
<dbReference type="AlphaFoldDB" id="A0A0S2TBJ6"/>
<dbReference type="Gene3D" id="1.25.40.10">
    <property type="entry name" value="Tetratricopeptide repeat domain"/>
    <property type="match status" value="3"/>
</dbReference>
<proteinExistence type="predicted"/>
<gene>
    <name evidence="5" type="ORF">Tel_04895</name>
</gene>
<feature type="repeat" description="TPR" evidence="3">
    <location>
        <begin position="107"/>
        <end position="140"/>
    </location>
</feature>
<dbReference type="Proteomes" id="UP000055136">
    <property type="component" value="Chromosome"/>
</dbReference>
<dbReference type="Pfam" id="PF13432">
    <property type="entry name" value="TPR_16"/>
    <property type="match status" value="2"/>
</dbReference>
<keyword evidence="6" id="KW-1185">Reference proteome</keyword>
<dbReference type="SUPFAM" id="SSF53756">
    <property type="entry name" value="UDP-Glycosyltransferase/glycogen phosphorylase"/>
    <property type="match status" value="1"/>
</dbReference>